<dbReference type="Proteomes" id="UP000053669">
    <property type="component" value="Unassembled WGS sequence"/>
</dbReference>
<comment type="caution">
    <text evidence="1">The sequence shown here is derived from an EMBL/GenBank/DDBJ whole genome shotgun (WGS) entry which is preliminary data.</text>
</comment>
<proteinExistence type="predicted"/>
<sequence length="130" mass="14250">MGTVAQRRHHGPQRHGHQAVFGLFDQYVRIERVPSEATVERHEGRPAEQECMLRTHRAGVLQCSCDDEPSQAPTLHTGGDGHPADSHHLCLGITDSDRQSPQAGVSAFVYWGSRTTYGAAADRLSDMPPP</sequence>
<evidence type="ECO:0000313" key="1">
    <source>
        <dbReference type="EMBL" id="KUN58029.1"/>
    </source>
</evidence>
<dbReference type="EMBL" id="LMWU01000065">
    <property type="protein sequence ID" value="KUN58029.1"/>
    <property type="molecule type" value="Genomic_DNA"/>
</dbReference>
<name>A0A101RLY5_9ACTN</name>
<gene>
    <name evidence="1" type="ORF">AQJ46_44355</name>
</gene>
<dbReference type="AlphaFoldDB" id="A0A101RLY5"/>
<protein>
    <submittedName>
        <fullName evidence="1">Uncharacterized protein</fullName>
    </submittedName>
</protein>
<organism evidence="1 2">
    <name type="scientific">Streptomyces canus</name>
    <dbReference type="NCBI Taxonomy" id="58343"/>
    <lineage>
        <taxon>Bacteria</taxon>
        <taxon>Bacillati</taxon>
        <taxon>Actinomycetota</taxon>
        <taxon>Actinomycetes</taxon>
        <taxon>Kitasatosporales</taxon>
        <taxon>Streptomycetaceae</taxon>
        <taxon>Streptomyces</taxon>
        <taxon>Streptomyces aurantiacus group</taxon>
    </lineage>
</organism>
<accession>A0A101RLY5</accession>
<reference evidence="1 2" key="1">
    <citation type="submission" date="2015-10" db="EMBL/GenBank/DDBJ databases">
        <title>Draft genome sequence of Streptomyces canus DSM 40017, type strain for the species Streptomyces canus.</title>
        <authorList>
            <person name="Ruckert C."/>
            <person name="Winkler A."/>
            <person name="Kalinowski J."/>
            <person name="Kampfer P."/>
            <person name="Glaeser S."/>
        </authorList>
    </citation>
    <scope>NUCLEOTIDE SEQUENCE [LARGE SCALE GENOMIC DNA]</scope>
    <source>
        <strain evidence="1 2">DSM 40017</strain>
    </source>
</reference>
<evidence type="ECO:0000313" key="2">
    <source>
        <dbReference type="Proteomes" id="UP000053669"/>
    </source>
</evidence>